<dbReference type="Proteomes" id="UP000694846">
    <property type="component" value="Unplaced"/>
</dbReference>
<evidence type="ECO:0000313" key="6">
    <source>
        <dbReference type="Proteomes" id="UP000694846"/>
    </source>
</evidence>
<dbReference type="SMART" id="SM00686">
    <property type="entry name" value="DM13"/>
    <property type="match status" value="2"/>
</dbReference>
<dbReference type="Pfam" id="PF03351">
    <property type="entry name" value="DOMON"/>
    <property type="match status" value="1"/>
</dbReference>
<protein>
    <submittedName>
        <fullName evidence="7">Protein Skeletor, isoforms B/C-like</fullName>
    </submittedName>
</protein>
<keyword evidence="1" id="KW-0677">Repeat</keyword>
<dbReference type="InterPro" id="IPR045266">
    <property type="entry name" value="DOH_DOMON"/>
</dbReference>
<feature type="chain" id="PRO_5034128356" evidence="3">
    <location>
        <begin position="27"/>
        <end position="1162"/>
    </location>
</feature>
<keyword evidence="6" id="KW-1185">Reference proteome</keyword>
<dbReference type="InterPro" id="IPR052126">
    <property type="entry name" value="Spindle_Org/Thrombomodulin"/>
</dbReference>
<feature type="region of interest" description="Disordered" evidence="2">
    <location>
        <begin position="1138"/>
        <end position="1162"/>
    </location>
</feature>
<dbReference type="PROSITE" id="PS51549">
    <property type="entry name" value="DM13"/>
    <property type="match status" value="2"/>
</dbReference>
<evidence type="ECO:0000259" key="4">
    <source>
        <dbReference type="PROSITE" id="PS50836"/>
    </source>
</evidence>
<dbReference type="OrthoDB" id="2448405at2759"/>
<dbReference type="AlphaFoldDB" id="A0A8B8F5X0"/>
<feature type="domain" description="DOMON" evidence="4">
    <location>
        <begin position="282"/>
        <end position="421"/>
    </location>
</feature>
<evidence type="ECO:0000313" key="7">
    <source>
        <dbReference type="RefSeq" id="XP_025406113.1"/>
    </source>
</evidence>
<dbReference type="InterPro" id="IPR057443">
    <property type="entry name" value="At5g54830-like"/>
</dbReference>
<feature type="signal peptide" evidence="3">
    <location>
        <begin position="1"/>
        <end position="26"/>
    </location>
</feature>
<keyword evidence="3" id="KW-0732">Signal</keyword>
<accession>A0A8B8F5X0</accession>
<name>A0A8B8F5X0_9HEMI</name>
<feature type="domain" description="DM13" evidence="5">
    <location>
        <begin position="147"/>
        <end position="253"/>
    </location>
</feature>
<organism evidence="6 7">
    <name type="scientific">Sipha flava</name>
    <name type="common">yellow sugarcane aphid</name>
    <dbReference type="NCBI Taxonomy" id="143950"/>
    <lineage>
        <taxon>Eukaryota</taxon>
        <taxon>Metazoa</taxon>
        <taxon>Ecdysozoa</taxon>
        <taxon>Arthropoda</taxon>
        <taxon>Hexapoda</taxon>
        <taxon>Insecta</taxon>
        <taxon>Pterygota</taxon>
        <taxon>Neoptera</taxon>
        <taxon>Paraneoptera</taxon>
        <taxon>Hemiptera</taxon>
        <taxon>Sternorrhyncha</taxon>
        <taxon>Aphidomorpha</taxon>
        <taxon>Aphidoidea</taxon>
        <taxon>Aphididae</taxon>
        <taxon>Sipha</taxon>
    </lineage>
</organism>
<dbReference type="InterPro" id="IPR005018">
    <property type="entry name" value="DOMON_domain"/>
</dbReference>
<dbReference type="PANTHER" id="PTHR24036:SF13">
    <property type="entry name" value="PROTEIN SKELETOR, ISOFORMS D_E"/>
    <property type="match status" value="1"/>
</dbReference>
<evidence type="ECO:0000256" key="2">
    <source>
        <dbReference type="SAM" id="MobiDB-lite"/>
    </source>
</evidence>
<dbReference type="PANTHER" id="PTHR24036">
    <property type="entry name" value="SKELETOR-RELATED"/>
    <property type="match status" value="1"/>
</dbReference>
<feature type="compositionally biased region" description="Low complexity" evidence="2">
    <location>
        <begin position="977"/>
        <end position="1015"/>
    </location>
</feature>
<evidence type="ECO:0000256" key="3">
    <source>
        <dbReference type="SAM" id="SignalP"/>
    </source>
</evidence>
<dbReference type="InterPro" id="IPR019545">
    <property type="entry name" value="DM13_domain"/>
</dbReference>
<dbReference type="SMART" id="SM00664">
    <property type="entry name" value="DoH"/>
    <property type="match status" value="1"/>
</dbReference>
<gene>
    <name evidence="7" type="primary">LOC112680288</name>
</gene>
<evidence type="ECO:0000256" key="1">
    <source>
        <dbReference type="ARBA" id="ARBA00022737"/>
    </source>
</evidence>
<sequence length="1162" mass="127910">MRCSGHRGISVVTAVVLLQLTALTSGAEYYGKFLSSFKSYHHGLGGDVYAVDARTLHIRNFVYDGEGPAAYFYGSNGKQPGINGYRIRDEKASTNPLKRYRNEHLTITLPEGLTLHDIKWFYVWCEDFSVSFGDVKIPHNLDYPKPQKIDGLSGIHGVSSENIVVVDAQTLLIPGFSYDGEAPDAKFWVGAGDKPTPQGIKVADENGKEGPLRRYDHKTIVLTLPGDLTIFDIGHFGVWCEAFTVDFGHVTLPSVLSVPPSLKMLGVLPQSKLNCEVLHDPLGYEVRWAIAGDSIVVQLVAKLEANQYMAFGISGSPTTNRMVGGDVVVAGVDQSTISGFAQDYYLLDKSQCIVQQETGQVSGSCPDSNIQGPAGESVRLLNAAIVNGYSIVTYQRPLKSKDNLDSPILTNNSQAIIWAIGPLNDKHEVSYHPVFSKETIKINFGRLPEWNCPIPDTDAKSVTVHNDITTVQSIPDVTTSQNSVKEVTPVKKIRPRPVPKPAPVENNVAWDIPAIQCYEPDDGVFYAQMGPTGGKHGYSAITGHVGWGISWYINGLLIPEINVVRGQTYTFVVEGGLDPEIPAKYHPFYITDDPVGGYGYKTAEERENIRVFAGVSVSKSGEVIPTGIGRLCNWTPDPQQPSADEFVSFGAYQRTLSLACDNGDPGIVQWTPDADTPDTVYYQCFTHRHLGWKINVLDACDKEQPGTPETYAPEDLQSRGSIQYTTRVKPDVENDRLYGSNNNKNMLIDPRAVTKHHDGNIVLTVPGALEQHLRNDLYRSPPPVHRDQQQSFAHDNGYRFPSSSAASQQNFTTMYAYPSTNYTYGGNVPFYMPKTHYGSPQPVRSSAYGSNHVAPQQQSFANYRPIRQPATQHYHPLQSNGAPGGQMMFDPKQPVAVKHGYRVSGKRLPHNGAAHHSVVYKKPIYKFTGHQSTAPVAIAYYNPVPPVPHPIMSSAYPGQFQHQQQFVHVQPQQFVHVHPQQQQQQFVHAQPQHQHQQQPSTSVSQSVSVSYSSSKHQNHQGGGGGSGYSQPIQSRQEHQLQGGFDPNTVVIESGFKPILLNGEDSVFQDRSDGDADGLITEPTVKYNERKMSKKLISRKLAAAKYVGAAKEDNERTDRPAVPGSTAAANYDYVTANVDHEKRPTAENATEIAKHNPAEPVVL</sequence>
<evidence type="ECO:0000259" key="5">
    <source>
        <dbReference type="PROSITE" id="PS51549"/>
    </source>
</evidence>
<proteinExistence type="predicted"/>
<feature type="region of interest" description="Disordered" evidence="2">
    <location>
        <begin position="977"/>
        <end position="1038"/>
    </location>
</feature>
<feature type="domain" description="DM13" evidence="5">
    <location>
        <begin position="31"/>
        <end position="138"/>
    </location>
</feature>
<dbReference type="Pfam" id="PF10517">
    <property type="entry name" value="DM13"/>
    <property type="match status" value="2"/>
</dbReference>
<dbReference type="PROSITE" id="PS50836">
    <property type="entry name" value="DOMON"/>
    <property type="match status" value="1"/>
</dbReference>
<reference evidence="7" key="1">
    <citation type="submission" date="2025-08" db="UniProtKB">
        <authorList>
            <consortium name="RefSeq"/>
        </authorList>
    </citation>
    <scope>IDENTIFICATION</scope>
    <source>
        <tissue evidence="7">Whole body</tissue>
    </source>
</reference>
<dbReference type="Pfam" id="PF25489">
    <property type="entry name" value="At5g54830"/>
    <property type="match status" value="1"/>
</dbReference>
<dbReference type="RefSeq" id="XP_025406113.1">
    <property type="nucleotide sequence ID" value="XM_025550328.1"/>
</dbReference>
<dbReference type="GeneID" id="112680288"/>
<dbReference type="CDD" id="cd09631">
    <property type="entry name" value="DOMON_DOH"/>
    <property type="match status" value="1"/>
</dbReference>